<protein>
    <submittedName>
        <fullName evidence="2">Uncharacterized protein</fullName>
    </submittedName>
</protein>
<evidence type="ECO:0000313" key="2">
    <source>
        <dbReference type="EMBL" id="CEK62880.1"/>
    </source>
</evidence>
<feature type="region of interest" description="Disordered" evidence="1">
    <location>
        <begin position="1"/>
        <end position="21"/>
    </location>
</feature>
<organism evidence="2">
    <name type="scientific">Arion vulgaris</name>
    <dbReference type="NCBI Taxonomy" id="1028688"/>
    <lineage>
        <taxon>Eukaryota</taxon>
        <taxon>Metazoa</taxon>
        <taxon>Spiralia</taxon>
        <taxon>Lophotrochozoa</taxon>
        <taxon>Mollusca</taxon>
        <taxon>Gastropoda</taxon>
        <taxon>Heterobranchia</taxon>
        <taxon>Euthyneura</taxon>
        <taxon>Panpulmonata</taxon>
        <taxon>Eupulmonata</taxon>
        <taxon>Stylommatophora</taxon>
        <taxon>Helicina</taxon>
        <taxon>Arionoidea</taxon>
        <taxon>Arionidae</taxon>
        <taxon>Arion</taxon>
    </lineage>
</organism>
<name>A0A0B6Z594_9EUPU</name>
<feature type="non-terminal residue" evidence="2">
    <location>
        <position position="1"/>
    </location>
</feature>
<accession>A0A0B6Z594</accession>
<feature type="compositionally biased region" description="Basic residues" evidence="1">
    <location>
        <begin position="1"/>
        <end position="11"/>
    </location>
</feature>
<reference evidence="2" key="1">
    <citation type="submission" date="2014-12" db="EMBL/GenBank/DDBJ databases">
        <title>Insight into the proteome of Arion vulgaris.</title>
        <authorList>
            <person name="Aradska J."/>
            <person name="Bulat T."/>
            <person name="Smidak R."/>
            <person name="Sarate P."/>
            <person name="Gangsoo J."/>
            <person name="Sialana F."/>
            <person name="Bilban M."/>
            <person name="Lubec G."/>
        </authorList>
    </citation>
    <scope>NUCLEOTIDE SEQUENCE</scope>
    <source>
        <tissue evidence="2">Skin</tissue>
    </source>
</reference>
<proteinExistence type="predicted"/>
<gene>
    <name evidence="2" type="primary">ORF46395</name>
</gene>
<evidence type="ECO:0000256" key="1">
    <source>
        <dbReference type="SAM" id="MobiDB-lite"/>
    </source>
</evidence>
<dbReference type="EMBL" id="HACG01016015">
    <property type="protein sequence ID" value="CEK62880.1"/>
    <property type="molecule type" value="Transcribed_RNA"/>
</dbReference>
<dbReference type="AlphaFoldDB" id="A0A0B6Z594"/>
<sequence>KSWLPRRKQKRRENMADHSSRSCPYDHANIFSKITFWWMNALFKLGSKNHLTSLNVCDVSKDDESSMLQSKLD</sequence>
<feature type="non-terminal residue" evidence="2">
    <location>
        <position position="73"/>
    </location>
</feature>